<keyword evidence="4" id="KW-1003">Cell membrane</keyword>
<dbReference type="PROSITE" id="PS00211">
    <property type="entry name" value="ABC_TRANSPORTER_1"/>
    <property type="match status" value="1"/>
</dbReference>
<dbReference type="GO" id="GO:0016887">
    <property type="term" value="F:ATP hydrolysis activity"/>
    <property type="evidence" value="ECO:0007669"/>
    <property type="project" value="InterPro"/>
</dbReference>
<dbReference type="InterPro" id="IPR003439">
    <property type="entry name" value="ABC_transporter-like_ATP-bd"/>
</dbReference>
<evidence type="ECO:0000256" key="10">
    <source>
        <dbReference type="ARBA" id="ARBA00023136"/>
    </source>
</evidence>
<dbReference type="EMBL" id="FMJD01000011">
    <property type="protein sequence ID" value="SCM78466.1"/>
    <property type="molecule type" value="Genomic_DNA"/>
</dbReference>
<comment type="subcellular location">
    <subcellularLocation>
        <location evidence="1">Cell membrane</location>
        <topology evidence="1">Peripheral membrane protein</topology>
    </subcellularLocation>
</comment>
<keyword evidence="8" id="KW-0408">Iron</keyword>
<evidence type="ECO:0000256" key="5">
    <source>
        <dbReference type="ARBA" id="ARBA00022496"/>
    </source>
</evidence>
<evidence type="ECO:0000313" key="12">
    <source>
        <dbReference type="EMBL" id="SCM78466.1"/>
    </source>
</evidence>
<keyword evidence="7" id="KW-0067">ATP-binding</keyword>
<evidence type="ECO:0000256" key="7">
    <source>
        <dbReference type="ARBA" id="ARBA00022840"/>
    </source>
</evidence>
<name>A0A212LLR0_9HYPH</name>
<reference evidence="12" key="1">
    <citation type="submission" date="2016-08" db="EMBL/GenBank/DDBJ databases">
        <authorList>
            <person name="Seilhamer J.J."/>
        </authorList>
    </citation>
    <scope>NUCLEOTIDE SEQUENCE</scope>
    <source>
        <strain evidence="12">86</strain>
    </source>
</reference>
<dbReference type="GO" id="GO:0005524">
    <property type="term" value="F:ATP binding"/>
    <property type="evidence" value="ECO:0007669"/>
    <property type="project" value="UniProtKB-KW"/>
</dbReference>
<dbReference type="InterPro" id="IPR003593">
    <property type="entry name" value="AAA+_ATPase"/>
</dbReference>
<evidence type="ECO:0000256" key="2">
    <source>
        <dbReference type="ARBA" id="ARBA00005417"/>
    </source>
</evidence>
<organism evidence="12">
    <name type="scientific">uncultured Pleomorphomonas sp</name>
    <dbReference type="NCBI Taxonomy" id="442121"/>
    <lineage>
        <taxon>Bacteria</taxon>
        <taxon>Pseudomonadati</taxon>
        <taxon>Pseudomonadota</taxon>
        <taxon>Alphaproteobacteria</taxon>
        <taxon>Hyphomicrobiales</taxon>
        <taxon>Pleomorphomonadaceae</taxon>
        <taxon>Pleomorphomonas</taxon>
        <taxon>environmental samples</taxon>
    </lineage>
</organism>
<keyword evidence="6" id="KW-0547">Nucleotide-binding</keyword>
<dbReference type="InterPro" id="IPR051535">
    <property type="entry name" value="Siderophore_ABC-ATPase"/>
</dbReference>
<accession>A0A212LLR0</accession>
<keyword evidence="9" id="KW-0406">Ion transport</keyword>
<dbReference type="AlphaFoldDB" id="A0A212LLR0"/>
<dbReference type="PANTHER" id="PTHR42771:SF2">
    <property type="entry name" value="IRON(3+)-HYDROXAMATE IMPORT ATP-BINDING PROTEIN FHUC"/>
    <property type="match status" value="1"/>
</dbReference>
<dbReference type="PROSITE" id="PS50893">
    <property type="entry name" value="ABC_TRANSPORTER_2"/>
    <property type="match status" value="1"/>
</dbReference>
<evidence type="ECO:0000256" key="1">
    <source>
        <dbReference type="ARBA" id="ARBA00004202"/>
    </source>
</evidence>
<dbReference type="InterPro" id="IPR027417">
    <property type="entry name" value="P-loop_NTPase"/>
</dbReference>
<dbReference type="RefSeq" id="WP_288198139.1">
    <property type="nucleotide sequence ID" value="NZ_LT608334.1"/>
</dbReference>
<sequence>MLSVHDLVVRYGNTPVLTGLTQRFARGRVTALVGPNGCGKSTLLRAIMGFLPAARGEVRLEGQPMRGIGRRELARRVAYLPQECHCPDYMTLGELIELSGYARYSLAGGPSDRDRVLFRQSLEIVGLADRAGSQMNTLSGGQRQRAWIAMMLAQDTEMILLDEPVNHLDMKYQYAVMGLIRTLSLRHGKTVIVVLHDLNLATAFTDDVVMLADGQVQAAGPVGEIITAANVERVFGIVTDVFTRDGRLMCLPRLVDSLPVTA</sequence>
<feature type="domain" description="ABC transporter" evidence="11">
    <location>
        <begin position="2"/>
        <end position="238"/>
    </location>
</feature>
<dbReference type="Gene3D" id="3.40.50.300">
    <property type="entry name" value="P-loop containing nucleotide triphosphate hydrolases"/>
    <property type="match status" value="1"/>
</dbReference>
<comment type="similarity">
    <text evidence="2">Belongs to the ABC transporter superfamily.</text>
</comment>
<evidence type="ECO:0000259" key="11">
    <source>
        <dbReference type="PROSITE" id="PS50893"/>
    </source>
</evidence>
<keyword evidence="5" id="KW-0410">Iron transport</keyword>
<evidence type="ECO:0000256" key="8">
    <source>
        <dbReference type="ARBA" id="ARBA00023004"/>
    </source>
</evidence>
<gene>
    <name evidence="12" type="ORF">KL86PLE_70184</name>
</gene>
<dbReference type="GO" id="GO:0006826">
    <property type="term" value="P:iron ion transport"/>
    <property type="evidence" value="ECO:0007669"/>
    <property type="project" value="UniProtKB-KW"/>
</dbReference>
<evidence type="ECO:0000256" key="4">
    <source>
        <dbReference type="ARBA" id="ARBA00022475"/>
    </source>
</evidence>
<proteinExistence type="inferred from homology"/>
<dbReference type="SUPFAM" id="SSF52540">
    <property type="entry name" value="P-loop containing nucleoside triphosphate hydrolases"/>
    <property type="match status" value="1"/>
</dbReference>
<protein>
    <submittedName>
        <fullName evidence="12">ABC transporter related protein</fullName>
    </submittedName>
</protein>
<dbReference type="PANTHER" id="PTHR42771">
    <property type="entry name" value="IRON(3+)-HYDROXAMATE IMPORT ATP-BINDING PROTEIN FHUC"/>
    <property type="match status" value="1"/>
</dbReference>
<dbReference type="FunFam" id="3.40.50.300:FF:000134">
    <property type="entry name" value="Iron-enterobactin ABC transporter ATP-binding protein"/>
    <property type="match status" value="1"/>
</dbReference>
<dbReference type="InterPro" id="IPR017871">
    <property type="entry name" value="ABC_transporter-like_CS"/>
</dbReference>
<dbReference type="CDD" id="cd03214">
    <property type="entry name" value="ABC_Iron-Siderophores_B12_Hemin"/>
    <property type="match status" value="1"/>
</dbReference>
<dbReference type="Pfam" id="PF00005">
    <property type="entry name" value="ABC_tran"/>
    <property type="match status" value="1"/>
</dbReference>
<dbReference type="SMART" id="SM00382">
    <property type="entry name" value="AAA"/>
    <property type="match status" value="1"/>
</dbReference>
<evidence type="ECO:0000256" key="3">
    <source>
        <dbReference type="ARBA" id="ARBA00022448"/>
    </source>
</evidence>
<evidence type="ECO:0000256" key="9">
    <source>
        <dbReference type="ARBA" id="ARBA00023065"/>
    </source>
</evidence>
<keyword evidence="3" id="KW-0813">Transport</keyword>
<evidence type="ECO:0000256" key="6">
    <source>
        <dbReference type="ARBA" id="ARBA00022741"/>
    </source>
</evidence>
<keyword evidence="10" id="KW-0472">Membrane</keyword>
<dbReference type="GO" id="GO:0005886">
    <property type="term" value="C:plasma membrane"/>
    <property type="evidence" value="ECO:0007669"/>
    <property type="project" value="UniProtKB-SubCell"/>
</dbReference>